<evidence type="ECO:0000313" key="2">
    <source>
        <dbReference type="EMBL" id="KAF7820948.1"/>
    </source>
</evidence>
<name>A0A834TEZ2_9FABA</name>
<feature type="compositionally biased region" description="Polar residues" evidence="1">
    <location>
        <begin position="1"/>
        <end position="10"/>
    </location>
</feature>
<organism evidence="2 3">
    <name type="scientific">Senna tora</name>
    <dbReference type="NCBI Taxonomy" id="362788"/>
    <lineage>
        <taxon>Eukaryota</taxon>
        <taxon>Viridiplantae</taxon>
        <taxon>Streptophyta</taxon>
        <taxon>Embryophyta</taxon>
        <taxon>Tracheophyta</taxon>
        <taxon>Spermatophyta</taxon>
        <taxon>Magnoliopsida</taxon>
        <taxon>eudicotyledons</taxon>
        <taxon>Gunneridae</taxon>
        <taxon>Pentapetalae</taxon>
        <taxon>rosids</taxon>
        <taxon>fabids</taxon>
        <taxon>Fabales</taxon>
        <taxon>Fabaceae</taxon>
        <taxon>Caesalpinioideae</taxon>
        <taxon>Cassia clade</taxon>
        <taxon>Senna</taxon>
    </lineage>
</organism>
<dbReference type="AlphaFoldDB" id="A0A834TEZ2"/>
<accession>A0A834TEZ2</accession>
<dbReference type="Proteomes" id="UP000634136">
    <property type="component" value="Unassembled WGS sequence"/>
</dbReference>
<keyword evidence="3" id="KW-1185">Reference proteome</keyword>
<protein>
    <submittedName>
        <fullName evidence="2">Uncharacterized protein</fullName>
    </submittedName>
</protein>
<reference evidence="2" key="1">
    <citation type="submission" date="2020-09" db="EMBL/GenBank/DDBJ databases">
        <title>Genome-Enabled Discovery of Anthraquinone Biosynthesis in Senna tora.</title>
        <authorList>
            <person name="Kang S.-H."/>
            <person name="Pandey R.P."/>
            <person name="Lee C.-M."/>
            <person name="Sim J.-S."/>
            <person name="Jeong J.-T."/>
            <person name="Choi B.-S."/>
            <person name="Jung M."/>
            <person name="Ginzburg D."/>
            <person name="Zhao K."/>
            <person name="Won S.Y."/>
            <person name="Oh T.-J."/>
            <person name="Yu Y."/>
            <person name="Kim N.-H."/>
            <person name="Lee O.R."/>
            <person name="Lee T.-H."/>
            <person name="Bashyal P."/>
            <person name="Kim T.-S."/>
            <person name="Lee W.-H."/>
            <person name="Kawkins C."/>
            <person name="Kim C.-K."/>
            <person name="Kim J.S."/>
            <person name="Ahn B.O."/>
            <person name="Rhee S.Y."/>
            <person name="Sohng J.K."/>
        </authorList>
    </citation>
    <scope>NUCLEOTIDE SEQUENCE</scope>
    <source>
        <tissue evidence="2">Leaf</tissue>
    </source>
</reference>
<sequence length="224" mass="25333">MALLLGNTSDEMAVDGGDGSSGDVLRRGSNKWSYMMKENEILSVLEVGEAIGSEEDQDHKPEDSIGDRIHIVEQALIIAWSIYSRRNRVLFQNEPSNPLVSVFQALETMEDITYLRKDKNNQIIDRLLYCQPDRSNSYDQGTDYIKINISASKADGGKGCHWMAASKINDTINSTADFIGWKKTSILEIHLRCLRCLLECIKERNMEKITINIPNARVIDMIYA</sequence>
<gene>
    <name evidence="2" type="ORF">G2W53_026403</name>
</gene>
<evidence type="ECO:0000313" key="3">
    <source>
        <dbReference type="Proteomes" id="UP000634136"/>
    </source>
</evidence>
<proteinExistence type="predicted"/>
<dbReference type="EMBL" id="JAAIUW010000008">
    <property type="protein sequence ID" value="KAF7820948.1"/>
    <property type="molecule type" value="Genomic_DNA"/>
</dbReference>
<feature type="region of interest" description="Disordered" evidence="1">
    <location>
        <begin position="1"/>
        <end position="22"/>
    </location>
</feature>
<evidence type="ECO:0000256" key="1">
    <source>
        <dbReference type="SAM" id="MobiDB-lite"/>
    </source>
</evidence>
<comment type="caution">
    <text evidence="2">The sequence shown here is derived from an EMBL/GenBank/DDBJ whole genome shotgun (WGS) entry which is preliminary data.</text>
</comment>